<evidence type="ECO:0000256" key="1">
    <source>
        <dbReference type="SAM" id="MobiDB-lite"/>
    </source>
</evidence>
<comment type="caution">
    <text evidence="2">The sequence shown here is derived from an EMBL/GenBank/DDBJ whole genome shotgun (WGS) entry which is preliminary data.</text>
</comment>
<keyword evidence="3" id="KW-1185">Reference proteome</keyword>
<reference evidence="3" key="1">
    <citation type="journal article" date="2019" name="Int. J. Syst. Evol. Microbiol.">
        <title>The Global Catalogue of Microorganisms (GCM) 10K type strain sequencing project: providing services to taxonomists for standard genome sequencing and annotation.</title>
        <authorList>
            <consortium name="The Broad Institute Genomics Platform"/>
            <consortium name="The Broad Institute Genome Sequencing Center for Infectious Disease"/>
            <person name="Wu L."/>
            <person name="Ma J."/>
        </authorList>
    </citation>
    <scope>NUCLEOTIDE SEQUENCE [LARGE SCALE GENOMIC DNA]</scope>
    <source>
        <strain evidence="3">JCM 17805</strain>
    </source>
</reference>
<dbReference type="EMBL" id="BAABFL010000080">
    <property type="protein sequence ID" value="GAA4648509.1"/>
    <property type="molecule type" value="Genomic_DNA"/>
</dbReference>
<evidence type="ECO:0000313" key="3">
    <source>
        <dbReference type="Proteomes" id="UP001500604"/>
    </source>
</evidence>
<feature type="region of interest" description="Disordered" evidence="1">
    <location>
        <begin position="1"/>
        <end position="20"/>
    </location>
</feature>
<proteinExistence type="predicted"/>
<protein>
    <submittedName>
        <fullName evidence="2">Uncharacterized protein</fullName>
    </submittedName>
</protein>
<sequence>MQEPSELGAETLHSSSDGEITELDEVVIEAGAKDNTVRLSEPKVTDDDIQEFRALGFTGGEVLDKDKWSEGVRRGYFYLRNIVDEKGWVDQFLDNLFQEIERLDVKRDYGSVQQMREAIKASDDGPLEVSVKNAIVEVFFKEPLNVEAARKEALRAATKFIIQDVCNCLYQNAKNRFTDGAYRLYGKNIENLIEFLKYPDNGHYRRPSSHLTKETDANNHYGYDLDEGTFLPENHRHVLFVDYRDRHGNRCLFFKPEHYGLRQFWDTFHHMYEWGLSSLRRYCGIDTGVGGVESKERVKYLDDKKVQPILLFFQKLKEPLETEIDEEDFGEMQMVHVVVDEGARRDIENKVKHFGFAEVAEQVRKIKDDFEKRCRLGAALEKHFEPVMDQVKALYPDFEQRIANEVIIQL</sequence>
<accession>A0ABP8UZC3</accession>
<organism evidence="2 3">
    <name type="scientific">Kistimonas scapharcae</name>
    <dbReference type="NCBI Taxonomy" id="1036133"/>
    <lineage>
        <taxon>Bacteria</taxon>
        <taxon>Pseudomonadati</taxon>
        <taxon>Pseudomonadota</taxon>
        <taxon>Gammaproteobacteria</taxon>
        <taxon>Oceanospirillales</taxon>
        <taxon>Endozoicomonadaceae</taxon>
        <taxon>Kistimonas</taxon>
    </lineage>
</organism>
<gene>
    <name evidence="2" type="ORF">GCM10023116_07780</name>
</gene>
<dbReference type="Proteomes" id="UP001500604">
    <property type="component" value="Unassembled WGS sequence"/>
</dbReference>
<evidence type="ECO:0000313" key="2">
    <source>
        <dbReference type="EMBL" id="GAA4648509.1"/>
    </source>
</evidence>
<name>A0ABP8UZC3_9GAMM</name>